<feature type="transmembrane region" description="Helical" evidence="1">
    <location>
        <begin position="66"/>
        <end position="88"/>
    </location>
</feature>
<reference evidence="2 4" key="1">
    <citation type="submission" date="2013-02" db="EMBL/GenBank/DDBJ databases">
        <title>The Genome Sequence of Acinetobacter sp. NIPH 3623.</title>
        <authorList>
            <consortium name="The Broad Institute Genome Sequencing Platform"/>
            <consortium name="The Broad Institute Genome Sequencing Center for Infectious Disease"/>
            <person name="Cerqueira G."/>
            <person name="Feldgarden M."/>
            <person name="Courvalin P."/>
            <person name="Perichon B."/>
            <person name="Grillot-Courvalin C."/>
            <person name="Clermont D."/>
            <person name="Rocha E."/>
            <person name="Yoon E.-J."/>
            <person name="Nemec A."/>
            <person name="Walker B."/>
            <person name="Young S.K."/>
            <person name="Zeng Q."/>
            <person name="Gargeya S."/>
            <person name="Fitzgerald M."/>
            <person name="Haas B."/>
            <person name="Abouelleil A."/>
            <person name="Alvarado L."/>
            <person name="Arachchi H.M."/>
            <person name="Berlin A.M."/>
            <person name="Chapman S.B."/>
            <person name="Dewar J."/>
            <person name="Goldberg J."/>
            <person name="Griggs A."/>
            <person name="Gujja S."/>
            <person name="Hansen M."/>
            <person name="Howarth C."/>
            <person name="Imamovic A."/>
            <person name="Larimer J."/>
            <person name="McCowan C."/>
            <person name="Murphy C."/>
            <person name="Neiman D."/>
            <person name="Pearson M."/>
            <person name="Priest M."/>
            <person name="Roberts A."/>
            <person name="Saif S."/>
            <person name="Shea T."/>
            <person name="Sisk P."/>
            <person name="Sykes S."/>
            <person name="Wortman J."/>
            <person name="Nusbaum C."/>
            <person name="Birren B."/>
        </authorList>
    </citation>
    <scope>NUCLEOTIDE SEQUENCE [LARGE SCALE GENOMIC DNA]</scope>
    <source>
        <strain evidence="2 4">NIPH 3623</strain>
    </source>
</reference>
<dbReference type="PATRIC" id="fig|1217698.3.peg.1181"/>
<protein>
    <submittedName>
        <fullName evidence="2">Uncharacterized protein</fullName>
    </submittedName>
</protein>
<evidence type="ECO:0000313" key="5">
    <source>
        <dbReference type="Proteomes" id="UP000652691"/>
    </source>
</evidence>
<dbReference type="Proteomes" id="UP000652691">
    <property type="component" value="Unassembled WGS sequence"/>
</dbReference>
<keyword evidence="4" id="KW-1185">Reference proteome</keyword>
<dbReference type="AlphaFoldDB" id="N9RKN0"/>
<dbReference type="EMBL" id="APSA01000004">
    <property type="protein sequence ID" value="ENX39742.1"/>
    <property type="molecule type" value="Genomic_DNA"/>
</dbReference>
<sequence length="207" mass="23480">MKDRTKTNTAKSNEHAVWYPHLCSLGSVRGYVNTQFSNTMAVCLGSFMVTLIVVMNYLVYFDQFHFFLLMIAIIGALLHFLKLVYQIFDIVDNTYHYRDSIDPLLGLMLSAVLGWLVSSIVDAMPLSILVFAEQFVTGSKNYQNLKLWQHYNGTEHRIILQSMCATLFVLIGLVSNLLYGLMNVKRLSSLISAIAILSAYLLICLYT</sequence>
<dbReference type="HOGENOM" id="CLU_1324119_0_0_6"/>
<keyword evidence="1" id="KW-0472">Membrane</keyword>
<feature type="transmembrane region" description="Helical" evidence="1">
    <location>
        <begin position="158"/>
        <end position="181"/>
    </location>
</feature>
<feature type="transmembrane region" description="Helical" evidence="1">
    <location>
        <begin position="39"/>
        <end position="59"/>
    </location>
</feature>
<comment type="caution">
    <text evidence="2">The sequence shown here is derived from an EMBL/GenBank/DDBJ whole genome shotgun (WGS) entry which is preliminary data.</text>
</comment>
<accession>N9RKN0</accession>
<proteinExistence type="predicted"/>
<reference evidence="3 5" key="2">
    <citation type="journal article" date="2014" name="Int. J. Syst. Evol. Microbiol.">
        <title>Complete genome sequence of Corynebacterium casei LMG S-19264T (=DSM 44701T), isolated from a smear-ripened cheese.</title>
        <authorList>
            <consortium name="US DOE Joint Genome Institute (JGI-PGF)"/>
            <person name="Walter F."/>
            <person name="Albersmeier A."/>
            <person name="Kalinowski J."/>
            <person name="Ruckert C."/>
        </authorList>
    </citation>
    <scope>NUCLEOTIDE SEQUENCE [LARGE SCALE GENOMIC DNA]</scope>
    <source>
        <strain evidence="3 5">CCM 8635</strain>
    </source>
</reference>
<feature type="transmembrane region" description="Helical" evidence="1">
    <location>
        <begin position="187"/>
        <end position="206"/>
    </location>
</feature>
<evidence type="ECO:0000313" key="2">
    <source>
        <dbReference type="EMBL" id="ENX39742.1"/>
    </source>
</evidence>
<keyword evidence="1" id="KW-1133">Transmembrane helix</keyword>
<gene>
    <name evidence="2" type="ORF">F888_01228</name>
    <name evidence="3" type="ORF">GCM10007354_28110</name>
</gene>
<organism evidence="2 4">
    <name type="scientific">Acinetobacter courvalinii</name>
    <dbReference type="NCBI Taxonomy" id="280147"/>
    <lineage>
        <taxon>Bacteria</taxon>
        <taxon>Pseudomonadati</taxon>
        <taxon>Pseudomonadota</taxon>
        <taxon>Gammaproteobacteria</taxon>
        <taxon>Moraxellales</taxon>
        <taxon>Moraxellaceae</taxon>
        <taxon>Acinetobacter</taxon>
    </lineage>
</organism>
<name>N9RKN0_9GAMM</name>
<feature type="transmembrane region" description="Helical" evidence="1">
    <location>
        <begin position="108"/>
        <end position="137"/>
    </location>
</feature>
<evidence type="ECO:0000313" key="4">
    <source>
        <dbReference type="Proteomes" id="UP000013200"/>
    </source>
</evidence>
<dbReference type="EMBL" id="BMDA01000004">
    <property type="protein sequence ID" value="GGH41106.1"/>
    <property type="molecule type" value="Genomic_DNA"/>
</dbReference>
<evidence type="ECO:0000256" key="1">
    <source>
        <dbReference type="SAM" id="Phobius"/>
    </source>
</evidence>
<dbReference type="Proteomes" id="UP000013200">
    <property type="component" value="Unassembled WGS sequence"/>
</dbReference>
<reference evidence="3" key="3">
    <citation type="submission" date="2024-03" db="EMBL/GenBank/DDBJ databases">
        <authorList>
            <person name="Sun Q."/>
            <person name="Sedlacek I."/>
        </authorList>
    </citation>
    <scope>NUCLEOTIDE SEQUENCE</scope>
    <source>
        <strain evidence="3">CCM 8635</strain>
    </source>
</reference>
<evidence type="ECO:0000313" key="3">
    <source>
        <dbReference type="EMBL" id="GGH41106.1"/>
    </source>
</evidence>
<keyword evidence="1" id="KW-0812">Transmembrane</keyword>